<evidence type="ECO:0000313" key="1">
    <source>
        <dbReference type="EMBL" id="HIX47670.1"/>
    </source>
</evidence>
<proteinExistence type="predicted"/>
<accession>A0A9D1VW30</accession>
<comment type="caution">
    <text evidence="1">The sequence shown here is derived from an EMBL/GenBank/DDBJ whole genome shotgun (WGS) entry which is preliminary data.</text>
</comment>
<reference evidence="1" key="2">
    <citation type="submission" date="2021-04" db="EMBL/GenBank/DDBJ databases">
        <authorList>
            <person name="Gilroy R."/>
        </authorList>
    </citation>
    <scope>NUCLEOTIDE SEQUENCE</scope>
    <source>
        <strain evidence="1">ChiSjej5B23-15282</strain>
    </source>
</reference>
<dbReference type="EMBL" id="DXFA01000024">
    <property type="protein sequence ID" value="HIX47670.1"/>
    <property type="molecule type" value="Genomic_DNA"/>
</dbReference>
<gene>
    <name evidence="1" type="ORF">H9981_01420</name>
</gene>
<evidence type="ECO:0000313" key="2">
    <source>
        <dbReference type="Proteomes" id="UP000824243"/>
    </source>
</evidence>
<sequence>MMDHNILKKSLRIAAVLSFFLFCAFAFSGCGHYSNREAAEWFQENVVDEGIMVSKEYTDRENSSGDAERVWTAHLKDLPEVEFELISHRTVSLFVTYDMETTYHLEMGRFYLENYKDSSPSALSGLETGTDVSEEHLTVSGIYDTASEIDTICREMGNLEDYIAAQEYPCQITYALAYREPLTFDAAEEPFTMRYTCVSEDGGGSVPDSLNAGTLADTLRDRARKAFAGYAAAYRLETDQFTEDQLDAAAGQYGSLRFSITRPDGTELCYPELILAYYDSMSFGCLYEVLVREGTFQVSGTPEEFTFTSANGSVCSFSYSYRVPGNSSDETFGGMPRLGSFYYLSGETKVILTDSPLIDSERFSALTGLTFDTLDH</sequence>
<protein>
    <submittedName>
        <fullName evidence="1">Uncharacterized protein</fullName>
    </submittedName>
</protein>
<reference evidence="1" key="1">
    <citation type="journal article" date="2021" name="PeerJ">
        <title>Extensive microbial diversity within the chicken gut microbiome revealed by metagenomics and culture.</title>
        <authorList>
            <person name="Gilroy R."/>
            <person name="Ravi A."/>
            <person name="Getino M."/>
            <person name="Pursley I."/>
            <person name="Horton D.L."/>
            <person name="Alikhan N.F."/>
            <person name="Baker D."/>
            <person name="Gharbi K."/>
            <person name="Hall N."/>
            <person name="Watson M."/>
            <person name="Adriaenssens E.M."/>
            <person name="Foster-Nyarko E."/>
            <person name="Jarju S."/>
            <person name="Secka A."/>
            <person name="Antonio M."/>
            <person name="Oren A."/>
            <person name="Chaudhuri R.R."/>
            <person name="La Ragione R."/>
            <person name="Hildebrand F."/>
            <person name="Pallen M.J."/>
        </authorList>
    </citation>
    <scope>NUCLEOTIDE SEQUENCE</scope>
    <source>
        <strain evidence="1">ChiSjej5B23-15282</strain>
    </source>
</reference>
<dbReference type="AlphaFoldDB" id="A0A9D1VW30"/>
<organism evidence="1 2">
    <name type="scientific">Candidatus Mediterraneibacter caccavium</name>
    <dbReference type="NCBI Taxonomy" id="2838661"/>
    <lineage>
        <taxon>Bacteria</taxon>
        <taxon>Bacillati</taxon>
        <taxon>Bacillota</taxon>
        <taxon>Clostridia</taxon>
        <taxon>Lachnospirales</taxon>
        <taxon>Lachnospiraceae</taxon>
        <taxon>Mediterraneibacter</taxon>
    </lineage>
</organism>
<dbReference type="Proteomes" id="UP000824243">
    <property type="component" value="Unassembled WGS sequence"/>
</dbReference>
<name>A0A9D1VW30_9FIRM</name>